<proteinExistence type="predicted"/>
<comment type="caution">
    <text evidence="1">The sequence shown here is derived from an EMBL/GenBank/DDBJ whole genome shotgun (WGS) entry which is preliminary data.</text>
</comment>
<dbReference type="AlphaFoldDB" id="A0A975WF78"/>
<dbReference type="Proteomes" id="UP000182932">
    <property type="component" value="Unassembled WGS sequence"/>
</dbReference>
<reference evidence="1 2" key="1">
    <citation type="submission" date="2016-10" db="EMBL/GenBank/DDBJ databases">
        <authorList>
            <person name="Varghese N."/>
            <person name="Submissions S."/>
        </authorList>
    </citation>
    <scope>NUCLEOTIDE SEQUENCE [LARGE SCALE GENOMIC DNA]</scope>
    <source>
        <strain evidence="1 2">FF3</strain>
    </source>
</reference>
<protein>
    <submittedName>
        <fullName evidence="1">Uncharacterized protein</fullName>
    </submittedName>
</protein>
<organism evidence="1 2">
    <name type="scientific">Marinovum algicola</name>
    <dbReference type="NCBI Taxonomy" id="42444"/>
    <lineage>
        <taxon>Bacteria</taxon>
        <taxon>Pseudomonadati</taxon>
        <taxon>Pseudomonadota</taxon>
        <taxon>Alphaproteobacteria</taxon>
        <taxon>Rhodobacterales</taxon>
        <taxon>Roseobacteraceae</taxon>
        <taxon>Marinovum</taxon>
    </lineage>
</organism>
<evidence type="ECO:0000313" key="1">
    <source>
        <dbReference type="EMBL" id="SEK10266.1"/>
    </source>
</evidence>
<dbReference type="EMBL" id="FNYY01000032">
    <property type="protein sequence ID" value="SEK10266.1"/>
    <property type="molecule type" value="Genomic_DNA"/>
</dbReference>
<evidence type="ECO:0000313" key="2">
    <source>
        <dbReference type="Proteomes" id="UP000182932"/>
    </source>
</evidence>
<name>A0A975WF78_9RHOB</name>
<accession>A0A975WF78</accession>
<gene>
    <name evidence="1" type="ORF">SAMN04487940_13228</name>
</gene>
<keyword evidence="2" id="KW-1185">Reference proteome</keyword>
<sequence length="112" mass="12289">MANGIHPPCWTLAELVSAIFFRPLWVPAIWMEGRTADRDGRDPFGLRPNTNDAHLFPGICVLALLAPVERDLGEDASARPVVVDPEVHDLILATRVEAAGLYHARNATRPEA</sequence>